<protein>
    <submittedName>
        <fullName evidence="1">Uncharacterized protein</fullName>
    </submittedName>
</protein>
<name>A0A8J2Z2Y6_9GAMM</name>
<dbReference type="RefSeq" id="WP_117001130.1">
    <property type="nucleotide sequence ID" value="NZ_BMJS01000001.1"/>
</dbReference>
<proteinExistence type="predicted"/>
<evidence type="ECO:0000313" key="1">
    <source>
        <dbReference type="EMBL" id="GGF88914.1"/>
    </source>
</evidence>
<sequence length="94" mass="11090">MANQYSTISFADSIKVVYQVDVNEALEKIKASQLSYQELANQLGFKESTVRKWFAKYKIKLVPYKVSCKYPSIHIKQRLKKEINADNFLYKPWH</sequence>
<evidence type="ECO:0000313" key="2">
    <source>
        <dbReference type="Proteomes" id="UP000636949"/>
    </source>
</evidence>
<accession>A0A8J2Z2Y6</accession>
<organism evidence="1 2">
    <name type="scientific">Cysteiniphilum litorale</name>
    <dbReference type="NCBI Taxonomy" id="2056700"/>
    <lineage>
        <taxon>Bacteria</taxon>
        <taxon>Pseudomonadati</taxon>
        <taxon>Pseudomonadota</taxon>
        <taxon>Gammaproteobacteria</taxon>
        <taxon>Thiotrichales</taxon>
        <taxon>Fastidiosibacteraceae</taxon>
        <taxon>Cysteiniphilum</taxon>
    </lineage>
</organism>
<comment type="caution">
    <text evidence="1">The sequence shown here is derived from an EMBL/GenBank/DDBJ whole genome shotgun (WGS) entry which is preliminary data.</text>
</comment>
<gene>
    <name evidence="1" type="ORF">GCM10010995_02720</name>
</gene>
<keyword evidence="2" id="KW-1185">Reference proteome</keyword>
<reference evidence="1" key="2">
    <citation type="submission" date="2020-09" db="EMBL/GenBank/DDBJ databases">
        <authorList>
            <person name="Sun Q."/>
            <person name="Zhou Y."/>
        </authorList>
    </citation>
    <scope>NUCLEOTIDE SEQUENCE</scope>
    <source>
        <strain evidence="1">CGMCC 1.15758</strain>
    </source>
</reference>
<dbReference type="AlphaFoldDB" id="A0A8J2Z2Y6"/>
<dbReference type="EMBL" id="BMJS01000001">
    <property type="protein sequence ID" value="GGF88914.1"/>
    <property type="molecule type" value="Genomic_DNA"/>
</dbReference>
<reference evidence="1" key="1">
    <citation type="journal article" date="2014" name="Int. J. Syst. Evol. Microbiol.">
        <title>Complete genome sequence of Corynebacterium casei LMG S-19264T (=DSM 44701T), isolated from a smear-ripened cheese.</title>
        <authorList>
            <consortium name="US DOE Joint Genome Institute (JGI-PGF)"/>
            <person name="Walter F."/>
            <person name="Albersmeier A."/>
            <person name="Kalinowski J."/>
            <person name="Ruckert C."/>
        </authorList>
    </citation>
    <scope>NUCLEOTIDE SEQUENCE</scope>
    <source>
        <strain evidence="1">CGMCC 1.15758</strain>
    </source>
</reference>
<dbReference type="Proteomes" id="UP000636949">
    <property type="component" value="Unassembled WGS sequence"/>
</dbReference>